<comment type="caution">
    <text evidence="1">The sequence shown here is derived from an EMBL/GenBank/DDBJ whole genome shotgun (WGS) entry which is preliminary data.</text>
</comment>
<dbReference type="EMBL" id="JASAXT010000004">
    <property type="protein sequence ID" value="MDP8148152.1"/>
    <property type="molecule type" value="Genomic_DNA"/>
</dbReference>
<dbReference type="RefSeq" id="WP_306347006.1">
    <property type="nucleotide sequence ID" value="NZ_JASAVU010000007.1"/>
</dbReference>
<accession>A0AAW8CGI0</accession>
<protein>
    <submittedName>
        <fullName evidence="1">Uncharacterized protein</fullName>
    </submittedName>
</protein>
<dbReference type="Proteomes" id="UP001226020">
    <property type="component" value="Unassembled WGS sequence"/>
</dbReference>
<sequence length="134" mass="15889">MIDLFSSIKNKLFNNDIPQKFDNFKPLKVIIIYSHRILVVDVYVKNASPLIRKVYRSQKRALGDEFPHFRMCYDTESKTVCYSDNKGCNLEVFKNLCESWAVCTSKLKLKQPEIEQQFRDFANLDFDHKKENEQ</sequence>
<keyword evidence="2" id="KW-1185">Reference proteome</keyword>
<evidence type="ECO:0000313" key="1">
    <source>
        <dbReference type="EMBL" id="MDP8148152.1"/>
    </source>
</evidence>
<name>A0AAW8CGI0_9PAST</name>
<dbReference type="GeneID" id="300271022"/>
<dbReference type="AlphaFoldDB" id="A0AAW8CGI0"/>
<proteinExistence type="predicted"/>
<organism evidence="1 2">
    <name type="scientific">Phocoenobacter atlanticus subsp. atlanticus</name>
    <dbReference type="NCBI Taxonomy" id="3061285"/>
    <lineage>
        <taxon>Bacteria</taxon>
        <taxon>Pseudomonadati</taxon>
        <taxon>Pseudomonadota</taxon>
        <taxon>Gammaproteobacteria</taxon>
        <taxon>Pasteurellales</taxon>
        <taxon>Pasteurellaceae</taxon>
        <taxon>Phocoenobacter</taxon>
        <taxon>Phocoenobacter atlanticus</taxon>
    </lineage>
</organism>
<evidence type="ECO:0000313" key="2">
    <source>
        <dbReference type="Proteomes" id="UP001226020"/>
    </source>
</evidence>
<gene>
    <name evidence="1" type="ORF">QJU57_03525</name>
</gene>
<reference evidence="1 2" key="1">
    <citation type="journal article" date="2023" name="Front. Microbiol.">
        <title>Phylogeography and host specificity of Pasteurellaceae pathogenic to sea-farmed fish in the north-east Atlantic.</title>
        <authorList>
            <person name="Gulla S."/>
            <person name="Colquhoun D.J."/>
            <person name="Olsen A.B."/>
            <person name="Spilsberg B."/>
            <person name="Lagesen K."/>
            <person name="Aakesson C.P."/>
            <person name="Strom S."/>
            <person name="Manji F."/>
            <person name="Birkbeck T.H."/>
            <person name="Nilsen H.K."/>
        </authorList>
    </citation>
    <scope>NUCLEOTIDE SEQUENCE [LARGE SCALE GENOMIC DNA]</scope>
    <source>
        <strain evidence="1 2">NVIB3131</strain>
    </source>
</reference>